<keyword evidence="2" id="KW-1185">Reference proteome</keyword>
<dbReference type="RefSeq" id="XP_056747237.1">
    <property type="nucleotide sequence ID" value="XM_056901950.1"/>
</dbReference>
<dbReference type="EMBL" id="JAQJAE010000006">
    <property type="protein sequence ID" value="KAJ5588218.1"/>
    <property type="molecule type" value="Genomic_DNA"/>
</dbReference>
<name>A0AAD6DKR1_9EURO</name>
<sequence length="105" mass="11995">METQEQNRCHLTVTGVGSDGMPMTFLQSVRVDGIRQVARAEPFTIYVYKELELGVELKLGLEFIGHYNEPNLGLVYEYSGNEDGFHALEYNPQNGLWVERRNTLT</sequence>
<reference evidence="1" key="2">
    <citation type="submission" date="2023-01" db="EMBL/GenBank/DDBJ databases">
        <authorList>
            <person name="Petersen C."/>
        </authorList>
    </citation>
    <scope>NUCLEOTIDE SEQUENCE</scope>
    <source>
        <strain evidence="1">IBT 12815</strain>
    </source>
</reference>
<protein>
    <submittedName>
        <fullName evidence="1">DHS-like NAD/FAD-binding domain-containing protein</fullName>
    </submittedName>
</protein>
<proteinExistence type="predicted"/>
<evidence type="ECO:0000313" key="1">
    <source>
        <dbReference type="EMBL" id="KAJ5588218.1"/>
    </source>
</evidence>
<comment type="caution">
    <text evidence="1">The sequence shown here is derived from an EMBL/GenBank/DDBJ whole genome shotgun (WGS) entry which is preliminary data.</text>
</comment>
<gene>
    <name evidence="1" type="ORF">N7537_010896</name>
</gene>
<dbReference type="GeneID" id="81592192"/>
<reference evidence="1" key="1">
    <citation type="journal article" date="2023" name="IMA Fungus">
        <title>Comparative genomic study of the Penicillium genus elucidates a diverse pangenome and 15 lateral gene transfer events.</title>
        <authorList>
            <person name="Petersen C."/>
            <person name="Sorensen T."/>
            <person name="Nielsen M.R."/>
            <person name="Sondergaard T.E."/>
            <person name="Sorensen J.L."/>
            <person name="Fitzpatrick D.A."/>
            <person name="Frisvad J.C."/>
            <person name="Nielsen K.L."/>
        </authorList>
    </citation>
    <scope>NUCLEOTIDE SEQUENCE</scope>
    <source>
        <strain evidence="1">IBT 12815</strain>
    </source>
</reference>
<evidence type="ECO:0000313" key="2">
    <source>
        <dbReference type="Proteomes" id="UP001213799"/>
    </source>
</evidence>
<accession>A0AAD6DKR1</accession>
<dbReference type="AlphaFoldDB" id="A0AAD6DKR1"/>
<dbReference type="Proteomes" id="UP001213799">
    <property type="component" value="Unassembled WGS sequence"/>
</dbReference>
<organism evidence="1 2">
    <name type="scientific">Penicillium hordei</name>
    <dbReference type="NCBI Taxonomy" id="40994"/>
    <lineage>
        <taxon>Eukaryota</taxon>
        <taxon>Fungi</taxon>
        <taxon>Dikarya</taxon>
        <taxon>Ascomycota</taxon>
        <taxon>Pezizomycotina</taxon>
        <taxon>Eurotiomycetes</taxon>
        <taxon>Eurotiomycetidae</taxon>
        <taxon>Eurotiales</taxon>
        <taxon>Aspergillaceae</taxon>
        <taxon>Penicillium</taxon>
    </lineage>
</organism>